<feature type="chain" id="PRO_5037025438" description="DUF6916 domain-containing protein" evidence="1">
    <location>
        <begin position="29"/>
        <end position="155"/>
    </location>
</feature>
<evidence type="ECO:0000259" key="2">
    <source>
        <dbReference type="Pfam" id="PF21880"/>
    </source>
</evidence>
<dbReference type="Pfam" id="PF21880">
    <property type="entry name" value="DUF6916"/>
    <property type="match status" value="1"/>
</dbReference>
<accession>A0A941IGY0</accession>
<evidence type="ECO:0000256" key="1">
    <source>
        <dbReference type="SAM" id="SignalP"/>
    </source>
</evidence>
<keyword evidence="4" id="KW-1185">Reference proteome</keyword>
<reference evidence="3" key="1">
    <citation type="submission" date="2021-04" db="EMBL/GenBank/DDBJ databases">
        <title>novel species isolated from subtropical streams in China.</title>
        <authorList>
            <person name="Lu H."/>
        </authorList>
    </citation>
    <scope>NUCLEOTIDE SEQUENCE</scope>
    <source>
        <strain evidence="3">FT137W</strain>
    </source>
</reference>
<dbReference type="InterPro" id="IPR054209">
    <property type="entry name" value="DUF6916"/>
</dbReference>
<proteinExistence type="predicted"/>
<dbReference type="RefSeq" id="WP_212676921.1">
    <property type="nucleotide sequence ID" value="NZ_JAGSPJ010000009.1"/>
</dbReference>
<dbReference type="InterPro" id="IPR006311">
    <property type="entry name" value="TAT_signal"/>
</dbReference>
<sequence length="155" mass="17292">MSGQHNLKRRNFLSIGSALALTSLSTPASVAYDSSTAEQPERCQSKLSQTEHLCLNDFGIDDFRACIGTEFLVGNGLRKSSLRLEDVASHRRENDPRPSHLRVEPFSLQFASFKPISLAPAIQTLQHRRLGEMKVFISPIGKRENGTQFFEVVFG</sequence>
<comment type="caution">
    <text evidence="3">The sequence shown here is derived from an EMBL/GenBank/DDBJ whole genome shotgun (WGS) entry which is preliminary data.</text>
</comment>
<dbReference type="AlphaFoldDB" id="A0A941IGY0"/>
<gene>
    <name evidence="3" type="ORF">KDM90_17500</name>
</gene>
<feature type="signal peptide" evidence="1">
    <location>
        <begin position="1"/>
        <end position="28"/>
    </location>
</feature>
<organism evidence="3 4">
    <name type="scientific">Undibacterium fentianense</name>
    <dbReference type="NCBI Taxonomy" id="2828728"/>
    <lineage>
        <taxon>Bacteria</taxon>
        <taxon>Pseudomonadati</taxon>
        <taxon>Pseudomonadota</taxon>
        <taxon>Betaproteobacteria</taxon>
        <taxon>Burkholderiales</taxon>
        <taxon>Oxalobacteraceae</taxon>
        <taxon>Undibacterium</taxon>
    </lineage>
</organism>
<evidence type="ECO:0000313" key="4">
    <source>
        <dbReference type="Proteomes" id="UP000678545"/>
    </source>
</evidence>
<name>A0A941IGY0_9BURK</name>
<protein>
    <recommendedName>
        <fullName evidence="2">DUF6916 domain-containing protein</fullName>
    </recommendedName>
</protein>
<evidence type="ECO:0000313" key="3">
    <source>
        <dbReference type="EMBL" id="MBR7801812.1"/>
    </source>
</evidence>
<dbReference type="PROSITE" id="PS51318">
    <property type="entry name" value="TAT"/>
    <property type="match status" value="1"/>
</dbReference>
<dbReference type="EMBL" id="JAGSPJ010000009">
    <property type="protein sequence ID" value="MBR7801812.1"/>
    <property type="molecule type" value="Genomic_DNA"/>
</dbReference>
<feature type="domain" description="DUF6916" evidence="2">
    <location>
        <begin position="60"/>
        <end position="154"/>
    </location>
</feature>
<dbReference type="Proteomes" id="UP000678545">
    <property type="component" value="Unassembled WGS sequence"/>
</dbReference>
<keyword evidence="1" id="KW-0732">Signal</keyword>